<comment type="caution">
    <text evidence="1">The sequence shown here is derived from an EMBL/GenBank/DDBJ whole genome shotgun (WGS) entry which is preliminary data.</text>
</comment>
<dbReference type="EMBL" id="PPSL01000001">
    <property type="protein sequence ID" value="PQJ12686.1"/>
    <property type="molecule type" value="Genomic_DNA"/>
</dbReference>
<name>A0A2S7T1Q3_9BACT</name>
<sequence>MTNQAKVFSIIDTDPATGIANVTSDVNNYIRGAILDGFSNFCIGQVVVTPANTSYARNWYTVQVDYYNPGIM</sequence>
<dbReference type="RefSeq" id="WP_105037569.1">
    <property type="nucleotide sequence ID" value="NZ_PPSL01000001.1"/>
</dbReference>
<reference evidence="1 2" key="1">
    <citation type="submission" date="2018-01" db="EMBL/GenBank/DDBJ databases">
        <title>A novel member of the phylum Bacteroidetes isolated from glacier ice.</title>
        <authorList>
            <person name="Liu Q."/>
            <person name="Xin Y.-H."/>
        </authorList>
    </citation>
    <scope>NUCLEOTIDE SEQUENCE [LARGE SCALE GENOMIC DNA]</scope>
    <source>
        <strain evidence="1 2">RB1R16</strain>
    </source>
</reference>
<evidence type="ECO:0000313" key="1">
    <source>
        <dbReference type="EMBL" id="PQJ12686.1"/>
    </source>
</evidence>
<evidence type="ECO:0000313" key="2">
    <source>
        <dbReference type="Proteomes" id="UP000239872"/>
    </source>
</evidence>
<gene>
    <name evidence="1" type="ORF">CJD36_002780</name>
</gene>
<dbReference type="AlphaFoldDB" id="A0A2S7T1Q3"/>
<accession>A0A2S7T1Q3</accession>
<organism evidence="1 2">
    <name type="scientific">Flavipsychrobacter stenotrophus</name>
    <dbReference type="NCBI Taxonomy" id="2077091"/>
    <lineage>
        <taxon>Bacteria</taxon>
        <taxon>Pseudomonadati</taxon>
        <taxon>Bacteroidota</taxon>
        <taxon>Chitinophagia</taxon>
        <taxon>Chitinophagales</taxon>
        <taxon>Chitinophagaceae</taxon>
        <taxon>Flavipsychrobacter</taxon>
    </lineage>
</organism>
<protein>
    <submittedName>
        <fullName evidence="1">Uncharacterized protein</fullName>
    </submittedName>
</protein>
<proteinExistence type="predicted"/>
<dbReference type="Proteomes" id="UP000239872">
    <property type="component" value="Unassembled WGS sequence"/>
</dbReference>
<keyword evidence="2" id="KW-1185">Reference proteome</keyword>